<evidence type="ECO:0000313" key="2">
    <source>
        <dbReference type="EMBL" id="RNB85022.1"/>
    </source>
</evidence>
<feature type="domain" description="PucR C-terminal helix-turn-helix" evidence="1">
    <location>
        <begin position="283"/>
        <end position="337"/>
    </location>
</feature>
<dbReference type="InterPro" id="IPR009057">
    <property type="entry name" value="Homeodomain-like_sf"/>
</dbReference>
<proteinExistence type="predicted"/>
<reference evidence="2 3" key="1">
    <citation type="submission" date="2018-10" db="EMBL/GenBank/DDBJ databases">
        <title>Phylogenomics of Brevibacillus.</title>
        <authorList>
            <person name="Dunlap C."/>
        </authorList>
    </citation>
    <scope>NUCLEOTIDE SEQUENCE [LARGE SCALE GENOMIC DNA]</scope>
    <source>
        <strain evidence="2 3">JCM 15716</strain>
    </source>
</reference>
<dbReference type="Gene3D" id="1.10.10.2840">
    <property type="entry name" value="PucR C-terminal helix-turn-helix domain"/>
    <property type="match status" value="1"/>
</dbReference>
<dbReference type="InterPro" id="IPR025736">
    <property type="entry name" value="PucR_C-HTH_dom"/>
</dbReference>
<gene>
    <name evidence="2" type="ORF">EDM56_19090</name>
</gene>
<dbReference type="OrthoDB" id="9792148at2"/>
<dbReference type="PANTHER" id="PTHR33744">
    <property type="entry name" value="CARBOHYDRATE DIACID REGULATOR"/>
    <property type="match status" value="1"/>
</dbReference>
<keyword evidence="3" id="KW-1185">Reference proteome</keyword>
<organism evidence="2 3">
    <name type="scientific">Brevibacillus fluminis</name>
    <dbReference type="NCBI Taxonomy" id="511487"/>
    <lineage>
        <taxon>Bacteria</taxon>
        <taxon>Bacillati</taxon>
        <taxon>Bacillota</taxon>
        <taxon>Bacilli</taxon>
        <taxon>Bacillales</taxon>
        <taxon>Paenibacillaceae</taxon>
        <taxon>Brevibacillus</taxon>
    </lineage>
</organism>
<dbReference type="AlphaFoldDB" id="A0A3M8DAD1"/>
<dbReference type="InterPro" id="IPR051448">
    <property type="entry name" value="CdaR-like_regulators"/>
</dbReference>
<dbReference type="InterPro" id="IPR042070">
    <property type="entry name" value="PucR_C-HTH_sf"/>
</dbReference>
<evidence type="ECO:0000259" key="1">
    <source>
        <dbReference type="Pfam" id="PF13556"/>
    </source>
</evidence>
<comment type="caution">
    <text evidence="2">The sequence shown here is derived from an EMBL/GenBank/DDBJ whole genome shotgun (WGS) entry which is preliminary data.</text>
</comment>
<name>A0A3M8DAD1_9BACL</name>
<protein>
    <submittedName>
        <fullName evidence="2">PucR family transcriptional regulator</fullName>
    </submittedName>
</protein>
<sequence length="342" mass="38903">MYDIWREETARIRTATGSRIDVEQVAQTSWPAVRQQFEEKGGEVLRWQVERDQVIYVGIYTAEWSASARALLSLLVSAPLEEPSLALQLTNWLIASQEEPLPLPPKLESRLAWKERRALFLLQRTSEPQADWTGILPLLASFFSDPKQQQCLYLPVSERDLFLLVPFSLFPDIDLDRSAQETEQALLEWAAGIHELFAVEALEEMRVIVNSPLNRVHELAEHAKGLTALASALARFRPRVLVAGAWQFSLEKWFGSLPVSLSGSFQRAFSERFPQSLSSEQSETLDALFTNNLNISEAARSLFLHRNTLLYRLDKIKEQTGLDPRLFSDALLLRLAVLFQQA</sequence>
<accession>A0A3M8DAD1</accession>
<dbReference type="SUPFAM" id="SSF46689">
    <property type="entry name" value="Homeodomain-like"/>
    <property type="match status" value="1"/>
</dbReference>
<dbReference type="Proteomes" id="UP000271031">
    <property type="component" value="Unassembled WGS sequence"/>
</dbReference>
<evidence type="ECO:0000313" key="3">
    <source>
        <dbReference type="Proteomes" id="UP000271031"/>
    </source>
</evidence>
<dbReference type="RefSeq" id="WP_122919507.1">
    <property type="nucleotide sequence ID" value="NZ_RHHQ01000015.1"/>
</dbReference>
<dbReference type="Pfam" id="PF13556">
    <property type="entry name" value="HTH_30"/>
    <property type="match status" value="1"/>
</dbReference>
<dbReference type="EMBL" id="RHHQ01000015">
    <property type="protein sequence ID" value="RNB85022.1"/>
    <property type="molecule type" value="Genomic_DNA"/>
</dbReference>